<sequence length="263" mass="30262">MFMVLSLFASKALIFGRRTLVIRDMGVSNFIKLNMNSVHSFKLSLAAVDGSLHEVYTREGVLSYVVGARVDFTLEGERLKFSSYDVKDDLVEGQGDEAMRRLEYELANSSNAEVVLMDRKLTMDAEKGYSVPKRAIGIVKDFDPKVRAQLDDTFNEYPWLLVEKEGELTTGYFKLNRVSWVFRVETNFKNSEEVLSLLYVCGNYPIPEALGYNYPLFVADKVVKLFRNRMQRAVELGVGKTLKYREFRSLIEQHRAKNSGWRF</sequence>
<dbReference type="EMBL" id="ASRH01000001">
    <property type="protein sequence ID" value="EWG08250.1"/>
    <property type="molecule type" value="Genomic_DNA"/>
</dbReference>
<reference evidence="2 3" key="1">
    <citation type="journal article" date="2014" name="Genome Announc.">
        <title>Draft Genome Sequence of the Sulfolobales Archaeon AZ1, Obtained through Metagenomic Analysis of a Mexican Hot Spring.</title>
        <authorList>
            <person name="Servin-Garciduenas L.E."/>
            <person name="Martinez-Romero E."/>
        </authorList>
    </citation>
    <scope>NUCLEOTIDE SEQUENCE [LARGE SCALE GENOMIC DNA]</scope>
    <source>
        <strain evidence="2">AZ1-illumnia</strain>
    </source>
</reference>
<dbReference type="Pfam" id="PF09376">
    <property type="entry name" value="NurA"/>
    <property type="match status" value="2"/>
</dbReference>
<comment type="caution">
    <text evidence="2">The sequence shown here is derived from an EMBL/GenBank/DDBJ whole genome shotgun (WGS) entry which is preliminary data.</text>
</comment>
<evidence type="ECO:0000313" key="2">
    <source>
        <dbReference type="EMBL" id="EWG08250.1"/>
    </source>
</evidence>
<evidence type="ECO:0000259" key="1">
    <source>
        <dbReference type="SMART" id="SM00933"/>
    </source>
</evidence>
<protein>
    <recommendedName>
        <fullName evidence="1">NurA domain-containing protein</fullName>
    </recommendedName>
</protein>
<dbReference type="Proteomes" id="UP000054284">
    <property type="component" value="Unassembled WGS sequence"/>
</dbReference>
<organism evidence="2 3">
    <name type="scientific">Candidatus Aramenus sulfurataquae</name>
    <dbReference type="NCBI Taxonomy" id="1326980"/>
    <lineage>
        <taxon>Archaea</taxon>
        <taxon>Thermoproteota</taxon>
        <taxon>Thermoprotei</taxon>
        <taxon>Sulfolobales</taxon>
        <taxon>Sulfolobaceae</taxon>
        <taxon>Candidatus Aramenus</taxon>
    </lineage>
</organism>
<name>W7KLJ0_9CREN</name>
<dbReference type="AlphaFoldDB" id="W7KLJ0"/>
<dbReference type="InterPro" id="IPR018977">
    <property type="entry name" value="NurA_domain"/>
</dbReference>
<feature type="domain" description="NurA" evidence="1">
    <location>
        <begin position="43"/>
        <end position="225"/>
    </location>
</feature>
<dbReference type="PATRIC" id="fig|1326980.6.peg.259"/>
<dbReference type="SMART" id="SM00933">
    <property type="entry name" value="NurA"/>
    <property type="match status" value="1"/>
</dbReference>
<accession>W7KLJ0</accession>
<gene>
    <name evidence="2" type="ORF">ASUL_01315</name>
</gene>
<proteinExistence type="predicted"/>
<evidence type="ECO:0000313" key="3">
    <source>
        <dbReference type="Proteomes" id="UP000054284"/>
    </source>
</evidence>
<keyword evidence="3" id="KW-1185">Reference proteome</keyword>